<comment type="similarity">
    <text evidence="1 4">Belongs to the bacterial flagellin family.</text>
</comment>
<dbReference type="GO" id="GO:0005576">
    <property type="term" value="C:extracellular region"/>
    <property type="evidence" value="ECO:0007669"/>
    <property type="project" value="UniProtKB-SubCell"/>
</dbReference>
<accession>A0A7Y3SVR0</accession>
<dbReference type="InterPro" id="IPR046358">
    <property type="entry name" value="Flagellin_C"/>
</dbReference>
<evidence type="ECO:0000256" key="3">
    <source>
        <dbReference type="ARBA" id="ARBA00023143"/>
    </source>
</evidence>
<dbReference type="Pfam" id="PF00669">
    <property type="entry name" value="Flagellin_N"/>
    <property type="match status" value="1"/>
</dbReference>
<evidence type="ECO:0000313" key="8">
    <source>
        <dbReference type="Proteomes" id="UP000531659"/>
    </source>
</evidence>
<proteinExistence type="inferred from homology"/>
<dbReference type="PRINTS" id="PR00207">
    <property type="entry name" value="FLAGELLIN"/>
</dbReference>
<dbReference type="PANTHER" id="PTHR42792">
    <property type="entry name" value="FLAGELLIN"/>
    <property type="match status" value="1"/>
</dbReference>
<dbReference type="Gene3D" id="6.10.10.10">
    <property type="entry name" value="Flagellar export chaperone, C-terminal domain"/>
    <property type="match status" value="1"/>
</dbReference>
<dbReference type="InterPro" id="IPR001492">
    <property type="entry name" value="Flagellin"/>
</dbReference>
<evidence type="ECO:0000313" key="7">
    <source>
        <dbReference type="EMBL" id="NNU76052.1"/>
    </source>
</evidence>
<dbReference type="Pfam" id="PF00700">
    <property type="entry name" value="Flagellin_C"/>
    <property type="match status" value="1"/>
</dbReference>
<evidence type="ECO:0000256" key="4">
    <source>
        <dbReference type="RuleBase" id="RU362073"/>
    </source>
</evidence>
<dbReference type="Proteomes" id="UP000531659">
    <property type="component" value="Unassembled WGS sequence"/>
</dbReference>
<keyword evidence="4" id="KW-0964">Secreted</keyword>
<dbReference type="InterPro" id="IPR042187">
    <property type="entry name" value="Flagellin_C_sub2"/>
</dbReference>
<protein>
    <recommendedName>
        <fullName evidence="2 4">Flagellin</fullName>
    </recommendedName>
</protein>
<comment type="function">
    <text evidence="4">Flagellin is the subunit protein which polymerizes to form the filaments of bacterial flagella.</text>
</comment>
<dbReference type="Gene3D" id="1.20.1330.10">
    <property type="entry name" value="f41 fragment of flagellin, N-terminal domain"/>
    <property type="match status" value="1"/>
</dbReference>
<evidence type="ECO:0000259" key="5">
    <source>
        <dbReference type="Pfam" id="PF00669"/>
    </source>
</evidence>
<dbReference type="PANTHER" id="PTHR42792:SF2">
    <property type="entry name" value="FLAGELLIN"/>
    <property type="match status" value="1"/>
</dbReference>
<keyword evidence="3 4" id="KW-0975">Bacterial flagellum</keyword>
<keyword evidence="7" id="KW-0282">Flagellum</keyword>
<keyword evidence="7" id="KW-0969">Cilium</keyword>
<dbReference type="RefSeq" id="WP_171296794.1">
    <property type="nucleotide sequence ID" value="NZ_CP087098.1"/>
</dbReference>
<keyword evidence="7" id="KW-0966">Cell projection</keyword>
<sequence length="272" mass="29636">MRINKNIASINIYKEYSKNLIKQSSSLQRISSGIKISSAKEDPNGMAKSERFKMQIRGLQMASNNTQDGVSMLQTAEGGLEGITSSLQRVRELLVQAGGAITDVDKGVIQKEINQMLAGSNDMANNTEFNGVKLLDGGKPAAIPMIVGANVGEKIDIPRYDLTTSGLKLDNIDVSKTDESLKSVDEALKTIVSARSKFGALENRFQSTYDSITEISDKTQEAESGISDTDMATEMMEYSKENILIEAGNAMMVQSNQLPQDALKVLENVRSR</sequence>
<evidence type="ECO:0000256" key="2">
    <source>
        <dbReference type="ARBA" id="ARBA00020110"/>
    </source>
</evidence>
<name>A0A7Y3SVR0_9CLOT</name>
<dbReference type="GO" id="GO:0005198">
    <property type="term" value="F:structural molecule activity"/>
    <property type="evidence" value="ECO:0007669"/>
    <property type="project" value="UniProtKB-UniRule"/>
</dbReference>
<feature type="domain" description="Flagellin C-terminal" evidence="6">
    <location>
        <begin position="181"/>
        <end position="265"/>
    </location>
</feature>
<dbReference type="SUPFAM" id="SSF64518">
    <property type="entry name" value="Phase 1 flagellin"/>
    <property type="match status" value="1"/>
</dbReference>
<dbReference type="EMBL" id="JABEYB010000006">
    <property type="protein sequence ID" value="NNU76052.1"/>
    <property type="molecule type" value="Genomic_DNA"/>
</dbReference>
<comment type="subcellular location">
    <subcellularLocation>
        <location evidence="4">Secreted</location>
    </subcellularLocation>
    <subcellularLocation>
        <location evidence="4">Bacterial flagellum</location>
    </subcellularLocation>
</comment>
<dbReference type="InterPro" id="IPR001029">
    <property type="entry name" value="Flagellin_N"/>
</dbReference>
<comment type="caution">
    <text evidence="7">The sequence shown here is derived from an EMBL/GenBank/DDBJ whole genome shotgun (WGS) entry which is preliminary data.</text>
</comment>
<gene>
    <name evidence="7" type="ORF">HLQ16_08945</name>
</gene>
<feature type="domain" description="Flagellin N-terminal" evidence="5">
    <location>
        <begin position="3"/>
        <end position="137"/>
    </location>
</feature>
<dbReference type="GO" id="GO:0009288">
    <property type="term" value="C:bacterial-type flagellum"/>
    <property type="evidence" value="ECO:0007669"/>
    <property type="project" value="UniProtKB-SubCell"/>
</dbReference>
<evidence type="ECO:0000256" key="1">
    <source>
        <dbReference type="ARBA" id="ARBA00005709"/>
    </source>
</evidence>
<organism evidence="7 8">
    <name type="scientific">Clostridium estertheticum</name>
    <dbReference type="NCBI Taxonomy" id="238834"/>
    <lineage>
        <taxon>Bacteria</taxon>
        <taxon>Bacillati</taxon>
        <taxon>Bacillota</taxon>
        <taxon>Clostridia</taxon>
        <taxon>Eubacteriales</taxon>
        <taxon>Clostridiaceae</taxon>
        <taxon>Clostridium</taxon>
    </lineage>
</organism>
<reference evidence="7 8" key="1">
    <citation type="submission" date="2020-05" db="EMBL/GenBank/DDBJ databases">
        <title>Complete genome of Clostridium estertheticum subspecies estertheticum, isolated from Vacuum packed lamb meat from New Zealand imported to Switzerland.</title>
        <authorList>
            <person name="Wambui J."/>
            <person name="Stevens M.J.A."/>
            <person name="Stephan R."/>
        </authorList>
    </citation>
    <scope>NUCLEOTIDE SEQUENCE [LARGE SCALE GENOMIC DNA]</scope>
    <source>
        <strain evidence="7 8">CEST001</strain>
    </source>
</reference>
<dbReference type="AlphaFoldDB" id="A0A7Y3SVR0"/>
<evidence type="ECO:0000259" key="6">
    <source>
        <dbReference type="Pfam" id="PF00700"/>
    </source>
</evidence>